<dbReference type="EnsemblPlants" id="QL12p041580:mrna">
    <property type="protein sequence ID" value="QL12p041580:mrna"/>
    <property type="gene ID" value="QL12p041580"/>
</dbReference>
<dbReference type="AlphaFoldDB" id="A0A7N2RF43"/>
<feature type="compositionally biased region" description="Basic and acidic residues" evidence="6">
    <location>
        <begin position="119"/>
        <end position="131"/>
    </location>
</feature>
<keyword evidence="10" id="KW-1185">Reference proteome</keyword>
<evidence type="ECO:0000256" key="5">
    <source>
        <dbReference type="ARBA" id="ARBA00023034"/>
    </source>
</evidence>
<dbReference type="InParanoid" id="A0A7N2RF43"/>
<dbReference type="Gramene" id="QL12p041580:mrna">
    <property type="protein sequence ID" value="QL12p041580:mrna"/>
    <property type="gene ID" value="QL12p041580"/>
</dbReference>
<feature type="compositionally biased region" description="Polar residues" evidence="6">
    <location>
        <begin position="211"/>
        <end position="221"/>
    </location>
</feature>
<dbReference type="InterPro" id="IPR040911">
    <property type="entry name" value="Exostosin_GT47"/>
</dbReference>
<dbReference type="InterPro" id="IPR004263">
    <property type="entry name" value="Exostosin"/>
</dbReference>
<reference evidence="9" key="2">
    <citation type="submission" date="2021-01" db="UniProtKB">
        <authorList>
            <consortium name="EnsemblPlants"/>
        </authorList>
    </citation>
    <scope>IDENTIFICATION</scope>
</reference>
<keyword evidence="7" id="KW-0472">Membrane</keyword>
<gene>
    <name evidence="9" type="primary">LOC115972161</name>
</gene>
<dbReference type="EMBL" id="LRBV02000012">
    <property type="status" value="NOT_ANNOTATED_CDS"/>
    <property type="molecule type" value="Genomic_DNA"/>
</dbReference>
<dbReference type="FunCoup" id="A0A7N2RF43">
    <property type="interactions" value="69"/>
</dbReference>
<feature type="transmembrane region" description="Helical" evidence="7">
    <location>
        <begin position="16"/>
        <end position="33"/>
    </location>
</feature>
<evidence type="ECO:0000313" key="10">
    <source>
        <dbReference type="Proteomes" id="UP000594261"/>
    </source>
</evidence>
<dbReference type="OMA" id="THAGNEM"/>
<dbReference type="GeneID" id="115972161"/>
<evidence type="ECO:0000256" key="7">
    <source>
        <dbReference type="SAM" id="Phobius"/>
    </source>
</evidence>
<keyword evidence="4" id="KW-0735">Signal-anchor</keyword>
<feature type="domain" description="Exostosin GT47" evidence="8">
    <location>
        <begin position="358"/>
        <end position="637"/>
    </location>
</feature>
<feature type="compositionally biased region" description="Basic and acidic residues" evidence="6">
    <location>
        <begin position="97"/>
        <end position="111"/>
    </location>
</feature>
<name>A0A7N2RF43_QUELO</name>
<evidence type="ECO:0000256" key="1">
    <source>
        <dbReference type="ARBA" id="ARBA00004323"/>
    </source>
</evidence>
<dbReference type="Proteomes" id="UP000594261">
    <property type="component" value="Chromosome 12"/>
</dbReference>
<keyword evidence="7" id="KW-1133">Transmembrane helix</keyword>
<keyword evidence="3" id="KW-0808">Transferase</keyword>
<dbReference type="GO" id="GO:0000139">
    <property type="term" value="C:Golgi membrane"/>
    <property type="evidence" value="ECO:0007669"/>
    <property type="project" value="UniProtKB-SubCell"/>
</dbReference>
<evidence type="ECO:0000256" key="4">
    <source>
        <dbReference type="ARBA" id="ARBA00022968"/>
    </source>
</evidence>
<evidence type="ECO:0000256" key="3">
    <source>
        <dbReference type="ARBA" id="ARBA00022676"/>
    </source>
</evidence>
<accession>A0A7N2RF43</accession>
<reference evidence="9 10" key="1">
    <citation type="journal article" date="2016" name="G3 (Bethesda)">
        <title>First Draft Assembly and Annotation of the Genome of a California Endemic Oak Quercus lobata Nee (Fagaceae).</title>
        <authorList>
            <person name="Sork V.L."/>
            <person name="Fitz-Gibbon S.T."/>
            <person name="Puiu D."/>
            <person name="Crepeau M."/>
            <person name="Gugger P.F."/>
            <person name="Sherman R."/>
            <person name="Stevens K."/>
            <person name="Langley C.H."/>
            <person name="Pellegrini M."/>
            <person name="Salzberg S.L."/>
        </authorList>
    </citation>
    <scope>NUCLEOTIDE SEQUENCE [LARGE SCALE GENOMIC DNA]</scope>
    <source>
        <strain evidence="9 10">cv. SW786</strain>
    </source>
</reference>
<keyword evidence="5" id="KW-0333">Golgi apparatus</keyword>
<feature type="compositionally biased region" description="Polar residues" evidence="6">
    <location>
        <begin position="164"/>
        <end position="178"/>
    </location>
</feature>
<dbReference type="PANTHER" id="PTHR11062:SF108">
    <property type="entry name" value="EXOSTOSIN FAMILY PROTEIN"/>
    <property type="match status" value="1"/>
</dbReference>
<comment type="subcellular location">
    <subcellularLocation>
        <location evidence="1">Golgi apparatus membrane</location>
        <topology evidence="1">Single-pass type II membrane protein</topology>
    </subcellularLocation>
</comment>
<evidence type="ECO:0000256" key="6">
    <source>
        <dbReference type="SAM" id="MobiDB-lite"/>
    </source>
</evidence>
<dbReference type="RefSeq" id="XP_030948200.1">
    <property type="nucleotide sequence ID" value="XM_031092340.1"/>
</dbReference>
<dbReference type="Pfam" id="PF03016">
    <property type="entry name" value="Exostosin_GT47"/>
    <property type="match status" value="1"/>
</dbReference>
<dbReference type="GO" id="GO:0016757">
    <property type="term" value="F:glycosyltransferase activity"/>
    <property type="evidence" value="ECO:0007669"/>
    <property type="project" value="UniProtKB-KW"/>
</dbReference>
<evidence type="ECO:0000313" key="9">
    <source>
        <dbReference type="EnsemblPlants" id="QL12p041580:mrna"/>
    </source>
</evidence>
<dbReference type="OrthoDB" id="1924787at2759"/>
<comment type="similarity">
    <text evidence="2">Belongs to the glycosyltransferase 47 family.</text>
</comment>
<proteinExistence type="inferred from homology"/>
<evidence type="ECO:0000259" key="8">
    <source>
        <dbReference type="Pfam" id="PF03016"/>
    </source>
</evidence>
<evidence type="ECO:0000256" key="2">
    <source>
        <dbReference type="ARBA" id="ARBA00010271"/>
    </source>
</evidence>
<feature type="region of interest" description="Disordered" evidence="6">
    <location>
        <begin position="92"/>
        <end position="234"/>
    </location>
</feature>
<keyword evidence="3" id="KW-0328">Glycosyltransferase</keyword>
<sequence>MDQQLLRLCQVETKSLIWVTGMMFAAILVFQYFELPYGNVLSSLFSADKVSVVRNGSIWTGYSPNKSEMINNMTVSIGSNTAYAINERANNTGIFNGRDRNPQDASVRDRNGGTNQSLKFDEEINADKESSSEYLVEPNKISMADTVKNVDDGSAPEEAREPEQSSYVKNDTTNSNFSMHKIEKDENSSTSEHIESSDAGFASPSPALPPMTSSYASSQSVVDIESTPPVVDSNTTLFEKDRTTAPDFNENSGNLRGELNPLGDNSSIFSLNRVTGVNKELEMPTSSVVSISEMNNLLLQNRASYHSMTPQWPSAVDQELLHAKSLVENAPIIKNDPSLYAPLYRNVSMFKRSYELMEDTLKVYIYREGKKPVLHQPRLTGIYASEGWFMKLLEANKNFITKDPRKAHLFYLPFSSLMLEETLYIANSHSFDNLIQYLKNYLDLIEAKYPFWNRTGGADHFLVACHDWAPTETNQLMAKCLRALCNADVKEGFVLGKDVSLPETYVHLVKNPLRDIGGKPASQRSILAFFAGKMHGYLRPILLQHWENKDPDMKIFGRMPKSKGNKNYIRHMKNSKYCICAKGYEVNSPRIVEAIFYECVPVIISDNFVPPFFEVLNWESFAVFVLEEDIPNLKSMLLSIPEKRYLQMQMRVKKVQKHFLWHAKPEKYDIFHMILHSVWYNRFHQLSPR</sequence>
<dbReference type="KEGG" id="qlo:115972161"/>
<protein>
    <recommendedName>
        <fullName evidence="8">Exostosin GT47 domain-containing protein</fullName>
    </recommendedName>
</protein>
<dbReference type="PANTHER" id="PTHR11062">
    <property type="entry name" value="EXOSTOSIN HEPARAN SULFATE GLYCOSYLTRANSFERASE -RELATED"/>
    <property type="match status" value="1"/>
</dbReference>
<keyword evidence="7" id="KW-0812">Transmembrane</keyword>
<organism evidence="9 10">
    <name type="scientific">Quercus lobata</name>
    <name type="common">Valley oak</name>
    <dbReference type="NCBI Taxonomy" id="97700"/>
    <lineage>
        <taxon>Eukaryota</taxon>
        <taxon>Viridiplantae</taxon>
        <taxon>Streptophyta</taxon>
        <taxon>Embryophyta</taxon>
        <taxon>Tracheophyta</taxon>
        <taxon>Spermatophyta</taxon>
        <taxon>Magnoliopsida</taxon>
        <taxon>eudicotyledons</taxon>
        <taxon>Gunneridae</taxon>
        <taxon>Pentapetalae</taxon>
        <taxon>rosids</taxon>
        <taxon>fabids</taxon>
        <taxon>Fagales</taxon>
        <taxon>Fagaceae</taxon>
        <taxon>Quercus</taxon>
    </lineage>
</organism>
<feature type="compositionally biased region" description="Basic and acidic residues" evidence="6">
    <location>
        <begin position="180"/>
        <end position="196"/>
    </location>
</feature>